<gene>
    <name evidence="1" type="ORF">ACFSR9_13125</name>
</gene>
<comment type="caution">
    <text evidence="1">The sequence shown here is derived from an EMBL/GenBank/DDBJ whole genome shotgun (WGS) entry which is preliminary data.</text>
</comment>
<reference evidence="2" key="1">
    <citation type="journal article" date="2019" name="Int. J. Syst. Evol. Microbiol.">
        <title>The Global Catalogue of Microorganisms (GCM) 10K type strain sequencing project: providing services to taxonomists for standard genome sequencing and annotation.</title>
        <authorList>
            <consortium name="The Broad Institute Genomics Platform"/>
            <consortium name="The Broad Institute Genome Sequencing Center for Infectious Disease"/>
            <person name="Wu L."/>
            <person name="Ma J."/>
        </authorList>
    </citation>
    <scope>NUCLEOTIDE SEQUENCE [LARGE SCALE GENOMIC DNA]</scope>
    <source>
        <strain evidence="2">KCTC 33842</strain>
    </source>
</reference>
<protein>
    <recommendedName>
        <fullName evidence="3">DUF4304 domain-containing protein</fullName>
    </recommendedName>
</protein>
<evidence type="ECO:0000313" key="2">
    <source>
        <dbReference type="Proteomes" id="UP001597475"/>
    </source>
</evidence>
<proteinExistence type="predicted"/>
<dbReference type="RefSeq" id="WP_386846500.1">
    <property type="nucleotide sequence ID" value="NZ_JBHUMK010000060.1"/>
</dbReference>
<sequence>MKSKDTMPDLSSLSGTTRDALEKLQRAMSEMGLTRYDEWGFVLFGRPWIVRCRPQGEHLQLEVWPYKPQEFHKELFSYWHAQSGSVWTFLLTGPDDVKRAVPLIQAAHHQAQREEVGRAAGVERFVAELRAAFQELGPDIVVKNTKSTEQYWRGDTEIARVRPNKAIVTLSLRHTFSTLDNPEDLGGTFRANRRGWPQDYFEAYFHDSVDIERLKPLFRQTYEANRAGVP</sequence>
<organism evidence="1 2">
    <name type="scientific">Deinococcus taklimakanensis</name>
    <dbReference type="NCBI Taxonomy" id="536443"/>
    <lineage>
        <taxon>Bacteria</taxon>
        <taxon>Thermotogati</taxon>
        <taxon>Deinococcota</taxon>
        <taxon>Deinococci</taxon>
        <taxon>Deinococcales</taxon>
        <taxon>Deinococcaceae</taxon>
        <taxon>Deinococcus</taxon>
    </lineage>
</organism>
<dbReference type="EMBL" id="JBHUMK010000060">
    <property type="protein sequence ID" value="MFD2610370.1"/>
    <property type="molecule type" value="Genomic_DNA"/>
</dbReference>
<accession>A0ABW5P7A9</accession>
<name>A0ABW5P7A9_9DEIO</name>
<evidence type="ECO:0008006" key="3">
    <source>
        <dbReference type="Google" id="ProtNLM"/>
    </source>
</evidence>
<evidence type="ECO:0000313" key="1">
    <source>
        <dbReference type="EMBL" id="MFD2610370.1"/>
    </source>
</evidence>
<keyword evidence="2" id="KW-1185">Reference proteome</keyword>
<dbReference type="Proteomes" id="UP001597475">
    <property type="component" value="Unassembled WGS sequence"/>
</dbReference>